<organism evidence="3 4">
    <name type="scientific">Paenibacillus borealis</name>
    <dbReference type="NCBI Taxonomy" id="160799"/>
    <lineage>
        <taxon>Bacteria</taxon>
        <taxon>Bacillati</taxon>
        <taxon>Bacillota</taxon>
        <taxon>Bacilli</taxon>
        <taxon>Bacillales</taxon>
        <taxon>Paenibacillaceae</taxon>
        <taxon>Paenibacillus</taxon>
    </lineage>
</organism>
<dbReference type="Proteomes" id="UP000187412">
    <property type="component" value="Unassembled WGS sequence"/>
</dbReference>
<feature type="domain" description="Pyruvate phosphate dikinase AMP/ATP-binding" evidence="2">
    <location>
        <begin position="55"/>
        <end position="195"/>
    </location>
</feature>
<dbReference type="InterPro" id="IPR013815">
    <property type="entry name" value="ATP_grasp_subdomain_1"/>
</dbReference>
<accession>A0ABX3H2Q8</accession>
<dbReference type="Pfam" id="PF01326">
    <property type="entry name" value="PPDK_N"/>
    <property type="match status" value="2"/>
</dbReference>
<dbReference type="SUPFAM" id="SSF52009">
    <property type="entry name" value="Phosphohistidine domain"/>
    <property type="match status" value="1"/>
</dbReference>
<dbReference type="Gene3D" id="3.50.30.10">
    <property type="entry name" value="Phosphohistidine domain"/>
    <property type="match status" value="1"/>
</dbReference>
<sequence>MGQMIRGFAQLSPEQYVEAGGKGAMLSRMLQAGYPVPEGFVVFPSAFEGDKLKEEAWTESAARLRKIRMSYRNARFAVRSSALSEDSAEASFAGEFETVLDVETDEQIREAMYTVYQSKDSERVQVYSSMQDMDSSHKVAIVVQLMIHSEISGVLFTADPITGSRTVLPGNYVYGLGEQLVSGESNAYSFTLARNRGRYEGPGDFKRYAVKLYRYACRLEKELGAPQDIEWAVAKGRVYLLQTRPVTTLNPGNRNTFEINDSLAGDFLWTNTNVGESISGVLTPLTWSILRSLDEEYNIIPGHYVMSGNICGRVYTNVSLSVSMFSAFGLNTKSIWKKMSRVFGELPEGMVLPVYPFTKRELLKTVLPKMMHSMKQTRETVRTLPQFLNDSPEWCTRLTTRLQAATTREELLSLWRQELWPQNVKALWSALEAPSAQMQKFEKLHKQLSEAVGEEKANMLLSNAGEAAQLESLGPLIGISRVIKGEMSRKEYLVKYGHRGPNEMELSYPDPGEDDTWLDKQIAEFRKAPMDVEDILQRQRVRSGEALKAFERQYPAKAKRIARRIEAASEGPRLRETVRSEWTRTMRVNRAFALKAGELAGIGEDVFFLYLDEILNWLASGNLTAVQYFSARKQTYARYQSLPPLPSMLRGRFEPFKWAKDPHRRLDYYDASQPILLSEHPYAERLKGSAGAAGRVEGQVRVMAKPEEGEQFQSGEILVASTINVGWTPLFPRAAAIITDIGAPLSHAAIVARELGIPAVVGCGSATARLKTGDRVIVDGGQGVVELIVN</sequence>
<dbReference type="Gene3D" id="3.30.470.20">
    <property type="entry name" value="ATP-grasp fold, B domain"/>
    <property type="match status" value="2"/>
</dbReference>
<keyword evidence="4" id="KW-1185">Reference proteome</keyword>
<dbReference type="EMBL" id="MPTB01000034">
    <property type="protein sequence ID" value="OMD43780.1"/>
    <property type="molecule type" value="Genomic_DNA"/>
</dbReference>
<comment type="caution">
    <text evidence="3">The sequence shown here is derived from an EMBL/GenBank/DDBJ whole genome shotgun (WGS) entry which is preliminary data.</text>
</comment>
<dbReference type="PANTHER" id="PTHR43615:SF1">
    <property type="entry name" value="PPDK_N DOMAIN-CONTAINING PROTEIN"/>
    <property type="match status" value="1"/>
</dbReference>
<evidence type="ECO:0000259" key="1">
    <source>
        <dbReference type="Pfam" id="PF00391"/>
    </source>
</evidence>
<dbReference type="RefSeq" id="WP_076112987.1">
    <property type="nucleotide sequence ID" value="NZ_MPTB01000034.1"/>
</dbReference>
<reference evidence="3 4" key="1">
    <citation type="submission" date="2016-10" db="EMBL/GenBank/DDBJ databases">
        <title>Paenibacillus species isolates.</title>
        <authorList>
            <person name="Beno S.M."/>
        </authorList>
    </citation>
    <scope>NUCLEOTIDE SEQUENCE [LARGE SCALE GENOMIC DNA]</scope>
    <source>
        <strain evidence="3 4">FSL H7-0744</strain>
    </source>
</reference>
<evidence type="ECO:0000259" key="2">
    <source>
        <dbReference type="Pfam" id="PF01326"/>
    </source>
</evidence>
<dbReference type="InterPro" id="IPR002192">
    <property type="entry name" value="PPDK_AMP/ATP-bd"/>
</dbReference>
<dbReference type="SUPFAM" id="SSF56059">
    <property type="entry name" value="Glutathione synthetase ATP-binding domain-like"/>
    <property type="match status" value="1"/>
</dbReference>
<dbReference type="InterPro" id="IPR051549">
    <property type="entry name" value="PEP_Utilizing_Enz"/>
</dbReference>
<feature type="domain" description="Pyruvate phosphate dikinase AMP/ATP-binding" evidence="2">
    <location>
        <begin position="209"/>
        <end position="253"/>
    </location>
</feature>
<evidence type="ECO:0000313" key="4">
    <source>
        <dbReference type="Proteomes" id="UP000187412"/>
    </source>
</evidence>
<evidence type="ECO:0000313" key="3">
    <source>
        <dbReference type="EMBL" id="OMD43780.1"/>
    </source>
</evidence>
<protein>
    <submittedName>
        <fullName evidence="3">Phosphoenolpyruvate synthase</fullName>
    </submittedName>
</protein>
<dbReference type="Pfam" id="PF00391">
    <property type="entry name" value="PEP-utilizers"/>
    <property type="match status" value="1"/>
</dbReference>
<dbReference type="InterPro" id="IPR008279">
    <property type="entry name" value="PEP-util_enz_mobile_dom"/>
</dbReference>
<gene>
    <name evidence="3" type="ORF">BSK56_23495</name>
</gene>
<dbReference type="Gene3D" id="3.30.1490.20">
    <property type="entry name" value="ATP-grasp fold, A domain"/>
    <property type="match status" value="1"/>
</dbReference>
<feature type="domain" description="PEP-utilising enzyme mobile" evidence="1">
    <location>
        <begin position="712"/>
        <end position="783"/>
    </location>
</feature>
<proteinExistence type="predicted"/>
<dbReference type="InterPro" id="IPR036637">
    <property type="entry name" value="Phosphohistidine_dom_sf"/>
</dbReference>
<dbReference type="PANTHER" id="PTHR43615">
    <property type="entry name" value="PHOSPHOENOLPYRUVATE SYNTHASE-RELATED"/>
    <property type="match status" value="1"/>
</dbReference>
<name>A0ABX3H2Q8_PAEBO</name>